<evidence type="ECO:0000313" key="2">
    <source>
        <dbReference type="Proteomes" id="UP000789525"/>
    </source>
</evidence>
<proteinExistence type="predicted"/>
<sequence length="137" mass="16275">KLQTMSFVRYIDDPFSADMFFTNPFYDPMFDLSLPFSTLATNALPLTVFDYNDFDYYNDDRYSDRGQKKRDRNRGENWERNKRFDQAPERNSKHINSKITNEREGAVWRPTSDLFETRDAFIVHIDLPVSSQPSKKP</sequence>
<dbReference type="EMBL" id="CAJVPT010057325">
    <property type="protein sequence ID" value="CAG8758315.1"/>
    <property type="molecule type" value="Genomic_DNA"/>
</dbReference>
<name>A0ACA9QMB6_9GLOM</name>
<dbReference type="Proteomes" id="UP000789525">
    <property type="component" value="Unassembled WGS sequence"/>
</dbReference>
<keyword evidence="2" id="KW-1185">Reference proteome</keyword>
<reference evidence="1" key="1">
    <citation type="submission" date="2021-06" db="EMBL/GenBank/DDBJ databases">
        <authorList>
            <person name="Kallberg Y."/>
            <person name="Tangrot J."/>
            <person name="Rosling A."/>
        </authorList>
    </citation>
    <scope>NUCLEOTIDE SEQUENCE</scope>
    <source>
        <strain evidence="1">CL356</strain>
    </source>
</reference>
<gene>
    <name evidence="1" type="ORF">ACOLOM_LOCUS13078</name>
</gene>
<comment type="caution">
    <text evidence="1">The sequence shown here is derived from an EMBL/GenBank/DDBJ whole genome shotgun (WGS) entry which is preliminary data.</text>
</comment>
<organism evidence="1 2">
    <name type="scientific">Acaulospora colombiana</name>
    <dbReference type="NCBI Taxonomy" id="27376"/>
    <lineage>
        <taxon>Eukaryota</taxon>
        <taxon>Fungi</taxon>
        <taxon>Fungi incertae sedis</taxon>
        <taxon>Mucoromycota</taxon>
        <taxon>Glomeromycotina</taxon>
        <taxon>Glomeromycetes</taxon>
        <taxon>Diversisporales</taxon>
        <taxon>Acaulosporaceae</taxon>
        <taxon>Acaulospora</taxon>
    </lineage>
</organism>
<accession>A0ACA9QMB6</accession>
<feature type="non-terminal residue" evidence="1">
    <location>
        <position position="1"/>
    </location>
</feature>
<protein>
    <submittedName>
        <fullName evidence="1">12935_t:CDS:1</fullName>
    </submittedName>
</protein>
<evidence type="ECO:0000313" key="1">
    <source>
        <dbReference type="EMBL" id="CAG8758315.1"/>
    </source>
</evidence>
<feature type="non-terminal residue" evidence="1">
    <location>
        <position position="137"/>
    </location>
</feature>